<dbReference type="Pfam" id="PF02181">
    <property type="entry name" value="FH2"/>
    <property type="match status" value="1"/>
</dbReference>
<dbReference type="SUPFAM" id="SSF101447">
    <property type="entry name" value="Formin homology 2 domain (FH2 domain)"/>
    <property type="match status" value="1"/>
</dbReference>
<dbReference type="PROSITE" id="PS51444">
    <property type="entry name" value="FH2"/>
    <property type="match status" value="1"/>
</dbReference>
<reference evidence="4 5" key="1">
    <citation type="journal article" date="2015" name="PLoS Pathog.">
        <title>Leptomonas seymouri: Adaptations to the Dixenous Life Cycle Analyzed by Genome Sequencing, Transcriptome Profiling and Co-infection with Leishmania donovani.</title>
        <authorList>
            <person name="Kraeva N."/>
            <person name="Butenko A."/>
            <person name="Hlavacova J."/>
            <person name="Kostygov A."/>
            <person name="Myskova J."/>
            <person name="Grybchuk D."/>
            <person name="Lestinova T."/>
            <person name="Votypka J."/>
            <person name="Volf P."/>
            <person name="Opperdoes F."/>
            <person name="Flegontov P."/>
            <person name="Lukes J."/>
            <person name="Yurchenko V."/>
        </authorList>
    </citation>
    <scope>NUCLEOTIDE SEQUENCE [LARGE SCALE GENOMIC DNA]</scope>
    <source>
        <strain evidence="4 5">ATCC 30220</strain>
    </source>
</reference>
<feature type="coiled-coil region" evidence="1">
    <location>
        <begin position="176"/>
        <end position="203"/>
    </location>
</feature>
<keyword evidence="1" id="KW-0175">Coiled coil</keyword>
<protein>
    <submittedName>
        <fullName evidence="4">Putative formin</fullName>
    </submittedName>
</protein>
<gene>
    <name evidence="4" type="ORF">ABL78_8494</name>
</gene>
<dbReference type="Gene3D" id="1.20.58.2220">
    <property type="entry name" value="Formin, FH2 domain"/>
    <property type="match status" value="1"/>
</dbReference>
<dbReference type="SMART" id="SM00498">
    <property type="entry name" value="FH2"/>
    <property type="match status" value="1"/>
</dbReference>
<dbReference type="PANTHER" id="PTHR45691">
    <property type="entry name" value="PROTEIN DIAPHANOUS"/>
    <property type="match status" value="1"/>
</dbReference>
<dbReference type="GO" id="GO:0030041">
    <property type="term" value="P:actin filament polymerization"/>
    <property type="evidence" value="ECO:0007669"/>
    <property type="project" value="TreeGrafter"/>
</dbReference>
<comment type="caution">
    <text evidence="4">The sequence shown here is derived from an EMBL/GenBank/DDBJ whole genome shotgun (WGS) entry which is preliminary data.</text>
</comment>
<feature type="region of interest" description="Disordered" evidence="2">
    <location>
        <begin position="1"/>
        <end position="23"/>
    </location>
</feature>
<dbReference type="GO" id="GO:0005884">
    <property type="term" value="C:actin filament"/>
    <property type="evidence" value="ECO:0007669"/>
    <property type="project" value="TreeGrafter"/>
</dbReference>
<dbReference type="InterPro" id="IPR051412">
    <property type="entry name" value="Formin_Homology_Diaphanous_sf"/>
</dbReference>
<evidence type="ECO:0000313" key="4">
    <source>
        <dbReference type="EMBL" id="KPI82496.1"/>
    </source>
</evidence>
<dbReference type="OrthoDB" id="26518at2759"/>
<name>A0A0N0P236_LEPSE</name>
<evidence type="ECO:0000256" key="2">
    <source>
        <dbReference type="SAM" id="MobiDB-lite"/>
    </source>
</evidence>
<dbReference type="EMBL" id="LJSK01000870">
    <property type="protein sequence ID" value="KPI82496.1"/>
    <property type="molecule type" value="Genomic_DNA"/>
</dbReference>
<proteinExistence type="predicted"/>
<evidence type="ECO:0000259" key="3">
    <source>
        <dbReference type="PROSITE" id="PS51444"/>
    </source>
</evidence>
<feature type="coiled-coil region" evidence="1">
    <location>
        <begin position="292"/>
        <end position="319"/>
    </location>
</feature>
<accession>A0A0N0P236</accession>
<keyword evidence="5" id="KW-1185">Reference proteome</keyword>
<evidence type="ECO:0000313" key="5">
    <source>
        <dbReference type="Proteomes" id="UP000038009"/>
    </source>
</evidence>
<feature type="domain" description="FH2" evidence="3">
    <location>
        <begin position="1"/>
        <end position="407"/>
    </location>
</feature>
<dbReference type="Proteomes" id="UP000038009">
    <property type="component" value="Unassembled WGS sequence"/>
</dbReference>
<dbReference type="PANTHER" id="PTHR45691:SF6">
    <property type="entry name" value="PROTEIN DIAPHANOUS"/>
    <property type="match status" value="1"/>
</dbReference>
<evidence type="ECO:0000256" key="1">
    <source>
        <dbReference type="SAM" id="Coils"/>
    </source>
</evidence>
<organism evidence="4 5">
    <name type="scientific">Leptomonas seymouri</name>
    <dbReference type="NCBI Taxonomy" id="5684"/>
    <lineage>
        <taxon>Eukaryota</taxon>
        <taxon>Discoba</taxon>
        <taxon>Euglenozoa</taxon>
        <taxon>Kinetoplastea</taxon>
        <taxon>Metakinetoplastina</taxon>
        <taxon>Trypanosomatida</taxon>
        <taxon>Trypanosomatidae</taxon>
        <taxon>Leishmaniinae</taxon>
        <taxon>Leptomonas</taxon>
    </lineage>
</organism>
<sequence>MKGRPGATAAPANTGKTRPVPINGAIGDSVGVFGEVSGRPMLSEDARRQLEELFTKRELRPKIEAEDAASKAVEILNPDRDRNVGIVLKFMRLPIQQIEASIRTFDTLTLGEERVSGLLKIIPTVEDIEAINRARKAHGRPWSRTEQQELPMAVRFFLMTQTIDHYAERIHAWSLKYKLQGDLEDLEQKLKKANRAIDAVFDSRSLPDMLSFLLEVSNFLNKGSRFQDAKGFPITQLPQIMDFKTTDGKSTLLSYVVESLSSMEASSPTNAGMLHISDELMPMVEESREIDVQSIEQELKKLRGRLQKCKLLIEDLKNDGRWTTVLGKFIIRSLPELERVERLAETIDGKTERLCAFVCEKKETFSLNEVLRTLTTFCKRFDQEKEKMRLRKERIARAEESRRRQSEVAMEAQMRLAQDRISASPAPSS</sequence>
<dbReference type="InterPro" id="IPR042201">
    <property type="entry name" value="FH2_Formin_sf"/>
</dbReference>
<dbReference type="VEuPathDB" id="TriTrypDB:Lsey_0872_0010"/>
<dbReference type="AlphaFoldDB" id="A0A0N0P236"/>
<feature type="non-terminal residue" evidence="4">
    <location>
        <position position="429"/>
    </location>
</feature>
<dbReference type="OMA" id="FRPHNEE"/>
<dbReference type="InterPro" id="IPR015425">
    <property type="entry name" value="FH2_Formin"/>
</dbReference>